<dbReference type="PANTHER" id="PTHR46268:SF6">
    <property type="entry name" value="UNIVERSAL STRESS PROTEIN UP12"/>
    <property type="match status" value="1"/>
</dbReference>
<dbReference type="InterPro" id="IPR006015">
    <property type="entry name" value="Universal_stress_UspA"/>
</dbReference>
<sequence length="308" mass="34654">MYDLSKFQRMMVCLDLTEMDKGLIQYASMIARVFEINSVYFLHVAESLELPAEIQEKYPDLVAPLDETLEHEINAKVQENFVCPEGCDVQIKVATGKVTEEVLKMAKVKVIDLMILGRKHHRSNAGLNSSKIAKSSPSSVIYVPENPKLELNKILIPIDYSEHSQMAFEIGMGIQQQTGAMLMSNHIYRVPTGYHKSGKNYEEFAEIMLENTKKDSEKFFKKMELGNVKFEHTFALDDDPHPADKIYKTASEKGVDLIILGSKGRTSAAAFLIGSVAEKLVYESGDIPLFLVKKGKENLSLLEALFRL</sequence>
<evidence type="ECO:0000313" key="3">
    <source>
        <dbReference type="EMBL" id="KOF02442.1"/>
    </source>
</evidence>
<dbReference type="Gene3D" id="3.40.50.620">
    <property type="entry name" value="HUPs"/>
    <property type="match status" value="2"/>
</dbReference>
<comment type="similarity">
    <text evidence="1">Belongs to the universal stress protein A family.</text>
</comment>
<feature type="domain" description="UspA" evidence="2">
    <location>
        <begin position="7"/>
        <end position="144"/>
    </location>
</feature>
<name>A0A0L8AJM8_9BACT</name>
<evidence type="ECO:0000313" key="4">
    <source>
        <dbReference type="Proteomes" id="UP000036908"/>
    </source>
</evidence>
<comment type="caution">
    <text evidence="3">The sequence shown here is derived from an EMBL/GenBank/DDBJ whole genome shotgun (WGS) entry which is preliminary data.</text>
</comment>
<evidence type="ECO:0000259" key="2">
    <source>
        <dbReference type="Pfam" id="PF00582"/>
    </source>
</evidence>
<gene>
    <name evidence="3" type="ORF">OB69_11710</name>
</gene>
<reference evidence="4" key="1">
    <citation type="submission" date="2014-11" db="EMBL/GenBank/DDBJ databases">
        <title>Genome sequencing of Roseivirga sp. D-25.</title>
        <authorList>
            <person name="Selvaratnam C."/>
            <person name="Thevarajoo S."/>
            <person name="Goh K.M."/>
            <person name="Eee R."/>
            <person name="Chan K.-G."/>
            <person name="Chong C.S."/>
        </authorList>
    </citation>
    <scope>NUCLEOTIDE SEQUENCE [LARGE SCALE GENOMIC DNA]</scope>
    <source>
        <strain evidence="4">D-25</strain>
    </source>
</reference>
<dbReference type="AlphaFoldDB" id="A0A0L8AJM8"/>
<feature type="domain" description="UspA" evidence="2">
    <location>
        <begin position="152"/>
        <end position="284"/>
    </location>
</feature>
<dbReference type="SUPFAM" id="SSF52402">
    <property type="entry name" value="Adenine nucleotide alpha hydrolases-like"/>
    <property type="match status" value="2"/>
</dbReference>
<protein>
    <recommendedName>
        <fullName evidence="2">UspA domain-containing protein</fullName>
    </recommendedName>
</protein>
<dbReference type="PRINTS" id="PR01438">
    <property type="entry name" value="UNVRSLSTRESS"/>
</dbReference>
<evidence type="ECO:0000256" key="1">
    <source>
        <dbReference type="ARBA" id="ARBA00008791"/>
    </source>
</evidence>
<proteinExistence type="inferred from homology"/>
<dbReference type="InterPro" id="IPR006016">
    <property type="entry name" value="UspA"/>
</dbReference>
<dbReference type="PATRIC" id="fig|1566026.4.peg.630"/>
<dbReference type="RefSeq" id="WP_053223923.1">
    <property type="nucleotide sequence ID" value="NZ_JSVA01000012.1"/>
</dbReference>
<dbReference type="Proteomes" id="UP000036908">
    <property type="component" value="Unassembled WGS sequence"/>
</dbReference>
<dbReference type="Pfam" id="PF00582">
    <property type="entry name" value="Usp"/>
    <property type="match status" value="2"/>
</dbReference>
<dbReference type="InterPro" id="IPR014729">
    <property type="entry name" value="Rossmann-like_a/b/a_fold"/>
</dbReference>
<organism evidence="3 4">
    <name type="scientific">Roseivirga seohaensis subsp. aquiponti</name>
    <dbReference type="NCBI Taxonomy" id="1566026"/>
    <lineage>
        <taxon>Bacteria</taxon>
        <taxon>Pseudomonadati</taxon>
        <taxon>Bacteroidota</taxon>
        <taxon>Cytophagia</taxon>
        <taxon>Cytophagales</taxon>
        <taxon>Roseivirgaceae</taxon>
        <taxon>Roseivirga</taxon>
    </lineage>
</organism>
<accession>A0A0L8AJM8</accession>
<keyword evidence="4" id="KW-1185">Reference proteome</keyword>
<dbReference type="OrthoDB" id="1522996at2"/>
<dbReference type="EMBL" id="JSVA01000012">
    <property type="protein sequence ID" value="KOF02442.1"/>
    <property type="molecule type" value="Genomic_DNA"/>
</dbReference>
<dbReference type="CDD" id="cd00293">
    <property type="entry name" value="USP-like"/>
    <property type="match status" value="2"/>
</dbReference>
<dbReference type="PANTHER" id="PTHR46268">
    <property type="entry name" value="STRESS RESPONSE PROTEIN NHAX"/>
    <property type="match status" value="1"/>
</dbReference>